<dbReference type="InterPro" id="IPR004089">
    <property type="entry name" value="MCPsignal_dom"/>
</dbReference>
<evidence type="ECO:0000313" key="8">
    <source>
        <dbReference type="Proteomes" id="UP000650616"/>
    </source>
</evidence>
<dbReference type="GO" id="GO:0004888">
    <property type="term" value="F:transmembrane signaling receptor activity"/>
    <property type="evidence" value="ECO:0007669"/>
    <property type="project" value="InterPro"/>
</dbReference>
<dbReference type="Gene3D" id="1.10.287.950">
    <property type="entry name" value="Methyl-accepting chemotaxis protein"/>
    <property type="match status" value="1"/>
</dbReference>
<feature type="coiled-coil region" evidence="4">
    <location>
        <begin position="8"/>
        <end position="62"/>
    </location>
</feature>
<dbReference type="SUPFAM" id="SSF58104">
    <property type="entry name" value="Methyl-accepting chemotaxis protein (MCP) signaling domain"/>
    <property type="match status" value="1"/>
</dbReference>
<keyword evidence="4" id="KW-0175">Coiled coil</keyword>
<reference evidence="6 9" key="2">
    <citation type="submission" date="2020-10" db="EMBL/GenBank/DDBJ databases">
        <title>Campylobacter californiensis sp. nov. isolated from cattle and feral swine in California.</title>
        <authorList>
            <person name="Miller W.G."/>
        </authorList>
    </citation>
    <scope>NUCLEOTIDE SEQUENCE [LARGE SCALE GENOMIC DNA]</scope>
    <source>
        <strain evidence="6 9">RM12919</strain>
    </source>
</reference>
<proteinExistence type="inferred from homology"/>
<feature type="domain" description="Methyl-accepting transducer" evidence="5">
    <location>
        <begin position="61"/>
        <end position="268"/>
    </location>
</feature>
<dbReference type="EMBL" id="LIWG01000003">
    <property type="protein sequence ID" value="MBE3607821.1"/>
    <property type="molecule type" value="Genomic_DNA"/>
</dbReference>
<dbReference type="RefSeq" id="WP_170015828.1">
    <property type="nucleotide sequence ID" value="NZ_CP012545.1"/>
</dbReference>
<evidence type="ECO:0000313" key="6">
    <source>
        <dbReference type="EMBL" id="MBE2986250.1"/>
    </source>
</evidence>
<accession>A0AAW3ZV67</accession>
<dbReference type="AlphaFoldDB" id="A0AAW3ZV67"/>
<evidence type="ECO:0000313" key="9">
    <source>
        <dbReference type="Proteomes" id="UP001318760"/>
    </source>
</evidence>
<dbReference type="SMART" id="SM00283">
    <property type="entry name" value="MA"/>
    <property type="match status" value="1"/>
</dbReference>
<dbReference type="Proteomes" id="UP000650616">
    <property type="component" value="Unassembled WGS sequence"/>
</dbReference>
<dbReference type="GO" id="GO:0006935">
    <property type="term" value="P:chemotaxis"/>
    <property type="evidence" value="ECO:0007669"/>
    <property type="project" value="InterPro"/>
</dbReference>
<organism evidence="7 8">
    <name type="scientific">Campylobacter californiensis</name>
    <dbReference type="NCBI Taxonomy" id="1032243"/>
    <lineage>
        <taxon>Bacteria</taxon>
        <taxon>Pseudomonadati</taxon>
        <taxon>Campylobacterota</taxon>
        <taxon>Epsilonproteobacteria</taxon>
        <taxon>Campylobacterales</taxon>
        <taxon>Campylobacteraceae</taxon>
        <taxon>Campylobacter</taxon>
    </lineage>
</organism>
<gene>
    <name evidence="6" type="ORF">CCAL12919_03760</name>
    <name evidence="7" type="ORF">CCAL9337_03635</name>
</gene>
<protein>
    <submittedName>
        <fullName evidence="7">Chemotaxis protein</fullName>
    </submittedName>
</protein>
<dbReference type="PANTHER" id="PTHR32089:SF112">
    <property type="entry name" value="LYSOZYME-LIKE PROTEIN-RELATED"/>
    <property type="match status" value="1"/>
</dbReference>
<dbReference type="EMBL" id="JADBHS010000005">
    <property type="protein sequence ID" value="MBE2986250.1"/>
    <property type="molecule type" value="Genomic_DNA"/>
</dbReference>
<evidence type="ECO:0000256" key="1">
    <source>
        <dbReference type="ARBA" id="ARBA00023224"/>
    </source>
</evidence>
<dbReference type="InterPro" id="IPR004090">
    <property type="entry name" value="Chemotax_Me-accpt_rcpt"/>
</dbReference>
<dbReference type="PROSITE" id="PS50111">
    <property type="entry name" value="CHEMOTAXIS_TRANSDUC_2"/>
    <property type="match status" value="1"/>
</dbReference>
<sequence>MFGSGKRLDETNEKLRLLNEENSALKHEIDALKSQISSLKSADNKQSDKEKLKQNIIDLLINSYADGINFLQGTMEENLLMLGSVNSLNNETFGKTKGLQERVVAVVKSMQDVQGSSDVLHTNVSSLNSSVDSIVEIINLIKDISDQTNLLALNAAIEAARAGEHGRGFAVVADEVRKLAERTQKATQEVEVNINGLKQNANSMTEIAEKFISLSQEVSTTLGEFQSNIEDVKTNTDDILNQTMNVTNEINISNGKIDHINLKLSAYKNFLYGEKVDMSDHVNCRFGRWFSEHIKQILSNNSRVIDEVAKHHDNVHKGLQKAVTLFGDKSSKKDGVSVLADVENSSKHGFEILLEAVRKTRR</sequence>
<dbReference type="PANTHER" id="PTHR32089">
    <property type="entry name" value="METHYL-ACCEPTING CHEMOTAXIS PROTEIN MCPB"/>
    <property type="match status" value="1"/>
</dbReference>
<reference evidence="7 8" key="1">
    <citation type="submission" date="2015-08" db="EMBL/GenBank/DDBJ databases">
        <title>Comparative genomics of the Campylobacter concisus group.</title>
        <authorList>
            <person name="Yee E."/>
            <person name="Chapman M.H."/>
            <person name="Huynh S."/>
            <person name="Bono J.L."/>
            <person name="On S.L."/>
            <person name="St Leger J."/>
            <person name="Foster G."/>
            <person name="Parker C.T."/>
            <person name="Miller W.G."/>
        </authorList>
    </citation>
    <scope>NUCLEOTIDE SEQUENCE [LARGE SCALE GENOMIC DNA]</scope>
    <source>
        <strain evidence="7 8">RM9337</strain>
    </source>
</reference>
<dbReference type="Proteomes" id="UP001318760">
    <property type="component" value="Unassembled WGS sequence"/>
</dbReference>
<dbReference type="PRINTS" id="PR00260">
    <property type="entry name" value="CHEMTRNSDUCR"/>
</dbReference>
<dbReference type="Pfam" id="PF00015">
    <property type="entry name" value="MCPsignal"/>
    <property type="match status" value="1"/>
</dbReference>
<evidence type="ECO:0000256" key="4">
    <source>
        <dbReference type="SAM" id="Coils"/>
    </source>
</evidence>
<comment type="caution">
    <text evidence="7">The sequence shown here is derived from an EMBL/GenBank/DDBJ whole genome shotgun (WGS) entry which is preliminary data.</text>
</comment>
<name>A0AAW3ZV67_9BACT</name>
<dbReference type="GO" id="GO:0007165">
    <property type="term" value="P:signal transduction"/>
    <property type="evidence" value="ECO:0007669"/>
    <property type="project" value="UniProtKB-KW"/>
</dbReference>
<keyword evidence="8" id="KW-1185">Reference proteome</keyword>
<dbReference type="GO" id="GO:0016020">
    <property type="term" value="C:membrane"/>
    <property type="evidence" value="ECO:0007669"/>
    <property type="project" value="InterPro"/>
</dbReference>
<evidence type="ECO:0000313" key="7">
    <source>
        <dbReference type="EMBL" id="MBE3607821.1"/>
    </source>
</evidence>
<evidence type="ECO:0000256" key="3">
    <source>
        <dbReference type="PROSITE-ProRule" id="PRU00284"/>
    </source>
</evidence>
<evidence type="ECO:0000256" key="2">
    <source>
        <dbReference type="ARBA" id="ARBA00029447"/>
    </source>
</evidence>
<keyword evidence="1 3" id="KW-0807">Transducer</keyword>
<evidence type="ECO:0000259" key="5">
    <source>
        <dbReference type="PROSITE" id="PS50111"/>
    </source>
</evidence>
<comment type="similarity">
    <text evidence="2">Belongs to the methyl-accepting chemotaxis (MCP) protein family.</text>
</comment>